<keyword evidence="2" id="KW-1133">Transmembrane helix</keyword>
<feature type="region of interest" description="Disordered" evidence="1">
    <location>
        <begin position="312"/>
        <end position="336"/>
    </location>
</feature>
<reference evidence="4" key="2">
    <citation type="submission" date="2025-09" db="UniProtKB">
        <authorList>
            <consortium name="Ensembl"/>
        </authorList>
    </citation>
    <scope>IDENTIFICATION</scope>
</reference>
<evidence type="ECO:0000256" key="2">
    <source>
        <dbReference type="SAM" id="Phobius"/>
    </source>
</evidence>
<dbReference type="Ensembl" id="ENSEBUT00000000938.1">
    <property type="protein sequence ID" value="ENSEBUP00000000634.1"/>
    <property type="gene ID" value="ENSEBUG00000000733.1"/>
</dbReference>
<evidence type="ECO:0000313" key="5">
    <source>
        <dbReference type="Proteomes" id="UP000694388"/>
    </source>
</evidence>
<dbReference type="Proteomes" id="UP000694388">
    <property type="component" value="Unplaced"/>
</dbReference>
<feature type="domain" description="Shisa N-terminal" evidence="3">
    <location>
        <begin position="207"/>
        <end position="256"/>
    </location>
</feature>
<protein>
    <recommendedName>
        <fullName evidence="3">Shisa N-terminal domain-containing protein</fullName>
    </recommendedName>
</protein>
<keyword evidence="2" id="KW-0812">Transmembrane</keyword>
<dbReference type="Pfam" id="PF13908">
    <property type="entry name" value="Shisa_N"/>
    <property type="match status" value="1"/>
</dbReference>
<accession>A0A8C4N478</accession>
<dbReference type="InterPro" id="IPR053891">
    <property type="entry name" value="Shisa_N"/>
</dbReference>
<evidence type="ECO:0000256" key="1">
    <source>
        <dbReference type="SAM" id="MobiDB-lite"/>
    </source>
</evidence>
<name>A0A8C4N478_EPTBU</name>
<feature type="transmembrane region" description="Helical" evidence="2">
    <location>
        <begin position="12"/>
        <end position="31"/>
    </location>
</feature>
<feature type="transmembrane region" description="Helical" evidence="2">
    <location>
        <begin position="269"/>
        <end position="293"/>
    </location>
</feature>
<feature type="transmembrane region" description="Helical" evidence="2">
    <location>
        <begin position="177"/>
        <end position="196"/>
    </location>
</feature>
<feature type="compositionally biased region" description="Pro residues" evidence="1">
    <location>
        <begin position="324"/>
        <end position="336"/>
    </location>
</feature>
<proteinExistence type="predicted"/>
<sequence length="336" mass="36573">MHVAHAVTHSSFNVTMLPFPYIHHVTLFHIISFHVSQNPPLHLTSYSISPLISFFTLKFSCLLFSCPLLVFSSPLLPRFFFIPHPTILSLPHAPAEVTSQMLFITSLPVSPVQFPAFHNHRIPASHDPSTFPPLSPHCPSPFHQGILASLIHRVIPSIYPSLDFCFFPAAPAAAMDGLLLVGLLIAILFCSLGATVSPSHGPVDQETDCLDYYDRTGFWVGPLHCATEEFCCGDCNDRICCSTSIQRLDRSEQNWCKILGLSPSTIAGVVAGVLLFAAILVVACCFSCSCCVVRQMMNVSYAPVAQSVNLAQRDEGEGGNPSHQSPPSPPERPLPG</sequence>
<dbReference type="AlphaFoldDB" id="A0A8C4N478"/>
<keyword evidence="2" id="KW-0472">Membrane</keyword>
<organism evidence="4 5">
    <name type="scientific">Eptatretus burgeri</name>
    <name type="common">Inshore hagfish</name>
    <dbReference type="NCBI Taxonomy" id="7764"/>
    <lineage>
        <taxon>Eukaryota</taxon>
        <taxon>Metazoa</taxon>
        <taxon>Chordata</taxon>
        <taxon>Craniata</taxon>
        <taxon>Vertebrata</taxon>
        <taxon>Cyclostomata</taxon>
        <taxon>Myxini</taxon>
        <taxon>Myxiniformes</taxon>
        <taxon>Myxinidae</taxon>
        <taxon>Eptatretinae</taxon>
        <taxon>Eptatretus</taxon>
    </lineage>
</organism>
<keyword evidence="5" id="KW-1185">Reference proteome</keyword>
<evidence type="ECO:0000259" key="3">
    <source>
        <dbReference type="Pfam" id="PF13908"/>
    </source>
</evidence>
<feature type="transmembrane region" description="Helical" evidence="2">
    <location>
        <begin position="51"/>
        <end position="71"/>
    </location>
</feature>
<reference evidence="4" key="1">
    <citation type="submission" date="2025-08" db="UniProtKB">
        <authorList>
            <consortium name="Ensembl"/>
        </authorList>
    </citation>
    <scope>IDENTIFICATION</scope>
</reference>
<evidence type="ECO:0000313" key="4">
    <source>
        <dbReference type="Ensembl" id="ENSEBUP00000000634.1"/>
    </source>
</evidence>